<protein>
    <recommendedName>
        <fullName evidence="5">Nitric oxide synthase-interacting protein zinc-finger domain-containing protein</fullName>
    </recommendedName>
</protein>
<comment type="subcellular location">
    <subcellularLocation>
        <location evidence="1">Nucleus</location>
    </subcellularLocation>
</comment>
<evidence type="ECO:0000313" key="7">
    <source>
        <dbReference type="Proteomes" id="UP001530293"/>
    </source>
</evidence>
<feature type="compositionally biased region" description="Polar residues" evidence="4">
    <location>
        <begin position="139"/>
        <end position="151"/>
    </location>
</feature>
<dbReference type="GO" id="GO:0005634">
    <property type="term" value="C:nucleus"/>
    <property type="evidence" value="ECO:0007669"/>
    <property type="project" value="UniProtKB-SubCell"/>
</dbReference>
<dbReference type="PANTHER" id="PTHR13063">
    <property type="entry name" value="ENOS INTERACTING PROTEIN"/>
    <property type="match status" value="1"/>
</dbReference>
<evidence type="ECO:0000259" key="5">
    <source>
        <dbReference type="Pfam" id="PF15906"/>
    </source>
</evidence>
<dbReference type="Proteomes" id="UP001530293">
    <property type="component" value="Unassembled WGS sequence"/>
</dbReference>
<dbReference type="Gene3D" id="3.30.40.10">
    <property type="entry name" value="Zinc/RING finger domain, C3HC4 (zinc finger)"/>
    <property type="match status" value="1"/>
</dbReference>
<evidence type="ECO:0000313" key="6">
    <source>
        <dbReference type="EMBL" id="KAL3760794.1"/>
    </source>
</evidence>
<feature type="region of interest" description="Disordered" evidence="4">
    <location>
        <begin position="133"/>
        <end position="158"/>
    </location>
</feature>
<reference evidence="6 7" key="1">
    <citation type="submission" date="2024-10" db="EMBL/GenBank/DDBJ databases">
        <title>Updated reference genomes for cyclostephanoid diatoms.</title>
        <authorList>
            <person name="Roberts W.R."/>
            <person name="Alverson A.J."/>
        </authorList>
    </citation>
    <scope>NUCLEOTIDE SEQUENCE [LARGE SCALE GENOMIC DNA]</scope>
    <source>
        <strain evidence="6 7">AJA232-27</strain>
    </source>
</reference>
<name>A0ABD3M9Z5_9STRA</name>
<dbReference type="EMBL" id="JALLBG020000171">
    <property type="protein sequence ID" value="KAL3760794.1"/>
    <property type="molecule type" value="Genomic_DNA"/>
</dbReference>
<evidence type="ECO:0000256" key="3">
    <source>
        <dbReference type="ARBA" id="ARBA00023242"/>
    </source>
</evidence>
<keyword evidence="3" id="KW-0539">Nucleus</keyword>
<dbReference type="PANTHER" id="PTHR13063:SF10">
    <property type="entry name" value="NITRIC OXIDE SYNTHASE-INTERACTING PROTEIN"/>
    <property type="match status" value="1"/>
</dbReference>
<comment type="caution">
    <text evidence="6">The sequence shown here is derived from an EMBL/GenBank/DDBJ whole genome shotgun (WGS) entry which is preliminary data.</text>
</comment>
<dbReference type="InterPro" id="IPR031790">
    <property type="entry name" value="Znf-NOSIP"/>
</dbReference>
<feature type="domain" description="Nitric oxide synthase-interacting protein zinc-finger" evidence="5">
    <location>
        <begin position="16"/>
        <end position="76"/>
    </location>
</feature>
<dbReference type="AlphaFoldDB" id="A0ABD3M9Z5"/>
<comment type="similarity">
    <text evidence="2">Belongs to the NOSIP family.</text>
</comment>
<keyword evidence="7" id="KW-1185">Reference proteome</keyword>
<dbReference type="Pfam" id="PF15906">
    <property type="entry name" value="zf-NOSIP"/>
    <property type="match status" value="1"/>
</dbReference>
<evidence type="ECO:0000256" key="2">
    <source>
        <dbReference type="ARBA" id="ARBA00008126"/>
    </source>
</evidence>
<sequence length="327" mass="36081">MTRKSKQPGGHNPLTHHERKRLKSSGYGTQSTRLCTDSHLPFGHCHLNLSPITDMAVATPSGHIYSKEAIVQYMLTKNTELKKQKAECERLRLDVENRRVEWETKMGKRRCDTFVKKDQGAMKMSNALVVRSSDDEPISSATATSAHQNSGCSGGKKHENSLQHVSYWLASSQPQHGKGKGTTGGNDDDFDYESEIAALPPMPPDRPPSPYSGEPLKLKQLIPLHLVHEGEEDGVGVDINNKSNNSGRRILCAVSHKAITTQPTIVLKNTGHVMLQSVYDQLAKPTMTCPITGRKFKEKDVLELVRGRSGFAASGEVMAKKYNPTLT</sequence>
<proteinExistence type="inferred from homology"/>
<evidence type="ECO:0000256" key="1">
    <source>
        <dbReference type="ARBA" id="ARBA00004123"/>
    </source>
</evidence>
<organism evidence="6 7">
    <name type="scientific">Discostella pseudostelligera</name>
    <dbReference type="NCBI Taxonomy" id="259834"/>
    <lineage>
        <taxon>Eukaryota</taxon>
        <taxon>Sar</taxon>
        <taxon>Stramenopiles</taxon>
        <taxon>Ochrophyta</taxon>
        <taxon>Bacillariophyta</taxon>
        <taxon>Coscinodiscophyceae</taxon>
        <taxon>Thalassiosirophycidae</taxon>
        <taxon>Stephanodiscales</taxon>
        <taxon>Stephanodiscaceae</taxon>
        <taxon>Discostella</taxon>
    </lineage>
</organism>
<feature type="compositionally biased region" description="Pro residues" evidence="4">
    <location>
        <begin position="200"/>
        <end position="210"/>
    </location>
</feature>
<evidence type="ECO:0000256" key="4">
    <source>
        <dbReference type="SAM" id="MobiDB-lite"/>
    </source>
</evidence>
<feature type="region of interest" description="Disordered" evidence="4">
    <location>
        <begin position="1"/>
        <end position="30"/>
    </location>
</feature>
<feature type="region of interest" description="Disordered" evidence="4">
    <location>
        <begin position="172"/>
        <end position="210"/>
    </location>
</feature>
<accession>A0ABD3M9Z5</accession>
<dbReference type="InterPro" id="IPR013083">
    <property type="entry name" value="Znf_RING/FYVE/PHD"/>
</dbReference>
<gene>
    <name evidence="6" type="ORF">ACHAWU_007860</name>
</gene>
<dbReference type="CDD" id="cd16662">
    <property type="entry name" value="RING-Ubox2_NOSIP"/>
    <property type="match status" value="1"/>
</dbReference>
<dbReference type="InterPro" id="IPR016818">
    <property type="entry name" value="NOSIP"/>
</dbReference>